<dbReference type="Proteomes" id="UP000225947">
    <property type="component" value="Segment"/>
</dbReference>
<protein>
    <submittedName>
        <fullName evidence="1">Uncharacterized protein</fullName>
    </submittedName>
</protein>
<sequence>MSEIDNKFFSTSYGSIVEKIEDVDLETNKGRRELELLIKNKFEENESLVEGTEKRIVTINDTIKENIDKLQYKINKVVEKVRGAIVAERGTTGTIYTTQIPINKQQTTNKTTTRIEDNVAFGVPLDSEEYSSTLNLLSLKNLTFTNLYISSLNKVSTDKLENFVISPKLQTNLPIEFTINLTGLIRTSSSLVLDMEEHGIIEIYKNGSLWKEKSLIKTIVIPVDINTVSISIRSYPSIHRTNSLKFNKIGYTELIYDSTTLFESKNININKSLYQLAIDTCDNSNDTAIQIDYYVSINDEPYEAFAPVSKTDALFKQAIITLDKTQVLTMYQSPAIKISEGNYRFDIPNNLQTNLINKHDVYLRNYKKLGTTELTIVTKKDIELNTLAITQNTAYKLYINDKEVTSETFNLYVGISKIVVIDSNKAIKPLNLSYLETLIGEENIYIRKLTKELFTDSITGTKYISLTVPEFQDSFLKEGLVFFPGVKPKKQINTLKIKAELKSLDKKTVPFISRILVRGI</sequence>
<reference evidence="2" key="1">
    <citation type="submission" date="2016-03" db="EMBL/GenBank/DDBJ databases">
        <title>Characterization of Acinetobacter baumannii phage vB_AbaM_ME3.</title>
        <authorList>
            <person name="Buttimer C.T.H."/>
            <person name="Elbreki M."/>
            <person name="Coffey A."/>
        </authorList>
    </citation>
    <scope>NUCLEOTIDE SEQUENCE [LARGE SCALE GENOMIC DNA]</scope>
</reference>
<evidence type="ECO:0000313" key="2">
    <source>
        <dbReference type="Proteomes" id="UP000225947"/>
    </source>
</evidence>
<proteinExistence type="predicted"/>
<name>A0A172Q042_9CAUD</name>
<accession>A0A172Q042</accession>
<organism evidence="1 2">
    <name type="scientific">Acinetobacter phage vB_AbaM_ME3</name>
    <dbReference type="NCBI Taxonomy" id="1837876"/>
    <lineage>
        <taxon>Viruses</taxon>
        <taxon>Duplodnaviria</taxon>
        <taxon>Heunggongvirae</taxon>
        <taxon>Uroviricota</taxon>
        <taxon>Caudoviricetes</taxon>
        <taxon>Metrivirus</taxon>
        <taxon>Metrivirus ME3</taxon>
    </lineage>
</organism>
<dbReference type="EMBL" id="KU935715">
    <property type="protein sequence ID" value="AND75214.1"/>
    <property type="molecule type" value="Genomic_DNA"/>
</dbReference>
<gene>
    <name evidence="1" type="ORF">ME3_53</name>
</gene>
<keyword evidence="2" id="KW-1185">Reference proteome</keyword>
<evidence type="ECO:0000313" key="1">
    <source>
        <dbReference type="EMBL" id="AND75214.1"/>
    </source>
</evidence>